<dbReference type="EMBL" id="HBUE01340242">
    <property type="protein sequence ID" value="CAG6598037.1"/>
    <property type="molecule type" value="Transcribed_RNA"/>
</dbReference>
<dbReference type="EMBL" id="HBUE01233383">
    <property type="protein sequence ID" value="CAG6545874.1"/>
    <property type="molecule type" value="Transcribed_RNA"/>
</dbReference>
<accession>A0A8D8L206</accession>
<protein>
    <submittedName>
        <fullName evidence="1">(northern house mosquito) hypothetical protein</fullName>
    </submittedName>
</protein>
<dbReference type="AlphaFoldDB" id="A0A8D8L206"/>
<organism evidence="1">
    <name type="scientific">Culex pipiens</name>
    <name type="common">House mosquito</name>
    <dbReference type="NCBI Taxonomy" id="7175"/>
    <lineage>
        <taxon>Eukaryota</taxon>
        <taxon>Metazoa</taxon>
        <taxon>Ecdysozoa</taxon>
        <taxon>Arthropoda</taxon>
        <taxon>Hexapoda</taxon>
        <taxon>Insecta</taxon>
        <taxon>Pterygota</taxon>
        <taxon>Neoptera</taxon>
        <taxon>Endopterygota</taxon>
        <taxon>Diptera</taxon>
        <taxon>Nematocera</taxon>
        <taxon>Culicoidea</taxon>
        <taxon>Culicidae</taxon>
        <taxon>Culicinae</taxon>
        <taxon>Culicini</taxon>
        <taxon>Culex</taxon>
        <taxon>Culex</taxon>
    </lineage>
</organism>
<name>A0A8D8L206_CULPI</name>
<proteinExistence type="predicted"/>
<sequence length="143" mass="16664">MTRIQPCVTLIPDVGAYRTSTEAFNFSSASNTSNPPSRSYTSCRRVFKFFSSFFKFSSNRFWSGLNREIYHLSNSFAVTQFRVAFRWKKVFGNYQHIVGLPSTFNLEFKSIHYSLFPFNLRCFKVAEFEARVVRKTVVKSGIF</sequence>
<reference evidence="1" key="1">
    <citation type="submission" date="2021-05" db="EMBL/GenBank/DDBJ databases">
        <authorList>
            <person name="Alioto T."/>
            <person name="Alioto T."/>
            <person name="Gomez Garrido J."/>
        </authorList>
    </citation>
    <scope>NUCLEOTIDE SEQUENCE</scope>
</reference>
<evidence type="ECO:0000313" key="1">
    <source>
        <dbReference type="EMBL" id="CAG6598037.1"/>
    </source>
</evidence>